<sequence>IFVKTLTDGACPLDVEAITLDDGRYNILEDGRTLSDYNIQKESTLHLVLRLPGGMKFNRHIIFNRVYYNTYCNLPSYHLSDEGIIILKASGWHPDKNPFVDDDVEDIFITKIFIKMCIIT</sequence>
<protein>
    <recommendedName>
        <fullName evidence="1">Ubiquitin-like domain-containing protein</fullName>
    </recommendedName>
</protein>
<dbReference type="Gene3D" id="3.10.20.90">
    <property type="entry name" value="Phosphatidylinositol 3-kinase Catalytic Subunit, Chain A, domain 1"/>
    <property type="match status" value="1"/>
</dbReference>
<dbReference type="InterPro" id="IPR000626">
    <property type="entry name" value="Ubiquitin-like_dom"/>
</dbReference>
<dbReference type="InterPro" id="IPR029071">
    <property type="entry name" value="Ubiquitin-like_domsf"/>
</dbReference>
<proteinExistence type="predicted"/>
<evidence type="ECO:0000259" key="1">
    <source>
        <dbReference type="PROSITE" id="PS50053"/>
    </source>
</evidence>
<comment type="caution">
    <text evidence="2">The sequence shown here is derived from an EMBL/GenBank/DDBJ whole genome shotgun (WGS) entry which is preliminary data.</text>
</comment>
<dbReference type="AlphaFoldDB" id="A0A813JKX9"/>
<gene>
    <name evidence="2" type="ORF">PGLA2088_LOCUS20449</name>
</gene>
<organism evidence="2 3">
    <name type="scientific">Polarella glacialis</name>
    <name type="common">Dinoflagellate</name>
    <dbReference type="NCBI Taxonomy" id="89957"/>
    <lineage>
        <taxon>Eukaryota</taxon>
        <taxon>Sar</taxon>
        <taxon>Alveolata</taxon>
        <taxon>Dinophyceae</taxon>
        <taxon>Suessiales</taxon>
        <taxon>Suessiaceae</taxon>
        <taxon>Polarella</taxon>
    </lineage>
</organism>
<name>A0A813JKX9_POLGL</name>
<dbReference type="PROSITE" id="PS50053">
    <property type="entry name" value="UBIQUITIN_2"/>
    <property type="match status" value="1"/>
</dbReference>
<dbReference type="Proteomes" id="UP000626109">
    <property type="component" value="Unassembled WGS sequence"/>
</dbReference>
<feature type="domain" description="Ubiquitin-like" evidence="1">
    <location>
        <begin position="27"/>
        <end position="54"/>
    </location>
</feature>
<dbReference type="InterPro" id="IPR050158">
    <property type="entry name" value="Ubiquitin_ubiquitin-like"/>
</dbReference>
<dbReference type="Pfam" id="PF00240">
    <property type="entry name" value="ubiquitin"/>
    <property type="match status" value="1"/>
</dbReference>
<evidence type="ECO:0000313" key="2">
    <source>
        <dbReference type="EMBL" id="CAE8677764.1"/>
    </source>
</evidence>
<dbReference type="PANTHER" id="PTHR10666">
    <property type="entry name" value="UBIQUITIN"/>
    <property type="match status" value="1"/>
</dbReference>
<dbReference type="EMBL" id="CAJNNW010025605">
    <property type="protein sequence ID" value="CAE8677764.1"/>
    <property type="molecule type" value="Genomic_DNA"/>
</dbReference>
<dbReference type="SUPFAM" id="SSF54236">
    <property type="entry name" value="Ubiquitin-like"/>
    <property type="match status" value="1"/>
</dbReference>
<accession>A0A813JKX9</accession>
<evidence type="ECO:0000313" key="3">
    <source>
        <dbReference type="Proteomes" id="UP000626109"/>
    </source>
</evidence>
<feature type="non-terminal residue" evidence="2">
    <location>
        <position position="1"/>
    </location>
</feature>
<reference evidence="2" key="1">
    <citation type="submission" date="2021-02" db="EMBL/GenBank/DDBJ databases">
        <authorList>
            <person name="Dougan E. K."/>
            <person name="Rhodes N."/>
            <person name="Thang M."/>
            <person name="Chan C."/>
        </authorList>
    </citation>
    <scope>NUCLEOTIDE SEQUENCE</scope>
</reference>